<organism evidence="1 2">
    <name type="scientific">Lepraria finkii</name>
    <dbReference type="NCBI Taxonomy" id="1340010"/>
    <lineage>
        <taxon>Eukaryota</taxon>
        <taxon>Fungi</taxon>
        <taxon>Dikarya</taxon>
        <taxon>Ascomycota</taxon>
        <taxon>Pezizomycotina</taxon>
        <taxon>Lecanoromycetes</taxon>
        <taxon>OSLEUM clade</taxon>
        <taxon>Lecanoromycetidae</taxon>
        <taxon>Lecanorales</taxon>
        <taxon>Lecanorineae</taxon>
        <taxon>Stereocaulaceae</taxon>
        <taxon>Lepraria</taxon>
    </lineage>
</organism>
<reference evidence="1 2" key="1">
    <citation type="submission" date="2024-09" db="EMBL/GenBank/DDBJ databases">
        <title>Rethinking Asexuality: The Enigmatic Case of Functional Sexual Genes in Lepraria (Stereocaulaceae).</title>
        <authorList>
            <person name="Doellman M."/>
            <person name="Sun Y."/>
            <person name="Barcenas-Pena A."/>
            <person name="Lumbsch H.T."/>
            <person name="Grewe F."/>
        </authorList>
    </citation>
    <scope>NUCLEOTIDE SEQUENCE [LARGE SCALE GENOMIC DNA]</scope>
    <source>
        <strain evidence="1 2">Grewe 0041</strain>
    </source>
</reference>
<name>A0ABR4BA58_9LECA</name>
<gene>
    <name evidence="1" type="ORF">ABVK25_006038</name>
</gene>
<comment type="caution">
    <text evidence="1">The sequence shown here is derived from an EMBL/GenBank/DDBJ whole genome shotgun (WGS) entry which is preliminary data.</text>
</comment>
<keyword evidence="2" id="KW-1185">Reference proteome</keyword>
<dbReference type="Proteomes" id="UP001590951">
    <property type="component" value="Unassembled WGS sequence"/>
</dbReference>
<evidence type="ECO:0000313" key="2">
    <source>
        <dbReference type="Proteomes" id="UP001590951"/>
    </source>
</evidence>
<sequence length="54" mass="6200">MEEGQLGLVEFLKIARWNMVLTIELQHLNDLLNGLVLPNKAPYDGTQHLTIQRD</sequence>
<dbReference type="EMBL" id="JBHFEH010000019">
    <property type="protein sequence ID" value="KAL2053734.1"/>
    <property type="molecule type" value="Genomic_DNA"/>
</dbReference>
<proteinExistence type="predicted"/>
<evidence type="ECO:0000313" key="1">
    <source>
        <dbReference type="EMBL" id="KAL2053734.1"/>
    </source>
</evidence>
<accession>A0ABR4BA58</accession>
<protein>
    <submittedName>
        <fullName evidence="1">Uncharacterized protein</fullName>
    </submittedName>
</protein>